<keyword evidence="1" id="KW-0812">Transmembrane</keyword>
<proteinExistence type="predicted"/>
<dbReference type="RefSeq" id="WP_259544052.1">
    <property type="nucleotide sequence ID" value="NZ_JANLCJ010000876.1"/>
</dbReference>
<comment type="caution">
    <text evidence="2">The sequence shown here is derived from an EMBL/GenBank/DDBJ whole genome shotgun (WGS) entry which is preliminary data.</text>
</comment>
<feature type="transmembrane region" description="Helical" evidence="1">
    <location>
        <begin position="76"/>
        <end position="93"/>
    </location>
</feature>
<organism evidence="2 3">
    <name type="scientific">Herbiconiux daphne</name>
    <dbReference type="NCBI Taxonomy" id="2970914"/>
    <lineage>
        <taxon>Bacteria</taxon>
        <taxon>Bacillati</taxon>
        <taxon>Actinomycetota</taxon>
        <taxon>Actinomycetes</taxon>
        <taxon>Micrococcales</taxon>
        <taxon>Microbacteriaceae</taxon>
        <taxon>Herbiconiux</taxon>
    </lineage>
</organism>
<dbReference type="Proteomes" id="UP001165586">
    <property type="component" value="Unassembled WGS sequence"/>
</dbReference>
<evidence type="ECO:0000256" key="1">
    <source>
        <dbReference type="SAM" id="Phobius"/>
    </source>
</evidence>
<name>A0ABT2HCF2_9MICO</name>
<evidence type="ECO:0000313" key="2">
    <source>
        <dbReference type="EMBL" id="MCS5737613.1"/>
    </source>
</evidence>
<reference evidence="2" key="1">
    <citation type="submission" date="2022-08" db="EMBL/GenBank/DDBJ databases">
        <authorList>
            <person name="Deng Y."/>
            <person name="Han X.-F."/>
            <person name="Zhang Y.-Q."/>
        </authorList>
    </citation>
    <scope>NUCLEOTIDE SEQUENCE</scope>
    <source>
        <strain evidence="2">CPCC 203386</strain>
    </source>
</reference>
<gene>
    <name evidence="2" type="ORF">N1032_28165</name>
</gene>
<keyword evidence="1" id="KW-1133">Transmembrane helix</keyword>
<keyword evidence="3" id="KW-1185">Reference proteome</keyword>
<keyword evidence="1" id="KW-0472">Membrane</keyword>
<evidence type="ECO:0000313" key="3">
    <source>
        <dbReference type="Proteomes" id="UP001165586"/>
    </source>
</evidence>
<feature type="non-terminal residue" evidence="2">
    <location>
        <position position="1"/>
    </location>
</feature>
<protein>
    <submittedName>
        <fullName evidence="2">Uncharacterized protein</fullName>
    </submittedName>
</protein>
<sequence length="94" mass="11135">KDITEGHKQIVSPNAKQLAQFRDNVEKRTSFYTQIIPIEKRDLPYYQELHKRQFNALEYQRTINGLQYQINNLQRYLMYAGAVCVLLLLIGFTL</sequence>
<accession>A0ABT2HCF2</accession>
<dbReference type="EMBL" id="JANLCJ010000876">
    <property type="protein sequence ID" value="MCS5737613.1"/>
    <property type="molecule type" value="Genomic_DNA"/>
</dbReference>